<dbReference type="Pfam" id="PF07690">
    <property type="entry name" value="MFS_1"/>
    <property type="match status" value="1"/>
</dbReference>
<sequence length="412" mass="43834">MNSSLKGCDLLTAIQRFRMAVLLGSLAAFGPLTIDMYLPSFPTIANDLSTNASLVQVSLTACLLGLGLGQMFLGPLSDIQGRRKPLLIGIALYVVASLICAVSSSIELFIAGRFIQGFAASAGIVISRAIVRDMFSGLELTKFFALLMLLNGLAPILAPVVGGVILEFTDWNGIFYVLSAVGGIMLLIVFSSLKETLPLEKRVPSTILSTFRTFIDLLKDRQFTGYALTQGFMTGAIFAYVSGTPFVYQTIYGVSPQTFSYLFGVNGLGLMLGVFLVGRFANKYSETRILQVGLTIAGIASVTLFFTTLFQGPLVLIAIPLFFFVSTIGLISTTSFSLAIETQGHRAGSASALLGLLPFLLGSITAPLTGIAGESTALPMSSVILISIALSWLAYLGLVRKGQQSIERGVSH</sequence>
<dbReference type="PROSITE" id="PS50850">
    <property type="entry name" value="MFS"/>
    <property type="match status" value="1"/>
</dbReference>
<evidence type="ECO:0000256" key="6">
    <source>
        <dbReference type="ARBA" id="ARBA00022989"/>
    </source>
</evidence>
<proteinExistence type="inferred from homology"/>
<evidence type="ECO:0000313" key="10">
    <source>
        <dbReference type="EMBL" id="TDQ42795.1"/>
    </source>
</evidence>
<keyword evidence="7 8" id="KW-0472">Membrane</keyword>
<protein>
    <recommendedName>
        <fullName evidence="8">Bcr/CflA family efflux transporter</fullName>
    </recommendedName>
</protein>
<reference evidence="10 11" key="1">
    <citation type="submission" date="2019-03" db="EMBL/GenBank/DDBJ databases">
        <title>Genomic Encyclopedia of Type Strains, Phase IV (KMG-IV): sequencing the most valuable type-strain genomes for metagenomic binning, comparative biology and taxonomic classification.</title>
        <authorList>
            <person name="Goeker M."/>
        </authorList>
    </citation>
    <scope>NUCLEOTIDE SEQUENCE [LARGE SCALE GENOMIC DNA]</scope>
    <source>
        <strain evidence="10 11">DSM 28697</strain>
    </source>
</reference>
<evidence type="ECO:0000256" key="2">
    <source>
        <dbReference type="ARBA" id="ARBA00006236"/>
    </source>
</evidence>
<comment type="similarity">
    <text evidence="2 8">Belongs to the major facilitator superfamily. Bcr/CmlA family.</text>
</comment>
<name>A0A4R6UDD6_9BACI</name>
<feature type="transmembrane region" description="Helical" evidence="8">
    <location>
        <begin position="378"/>
        <end position="398"/>
    </location>
</feature>
<feature type="transmembrane region" description="Helical" evidence="8">
    <location>
        <begin position="174"/>
        <end position="193"/>
    </location>
</feature>
<keyword evidence="6 8" id="KW-1133">Transmembrane helix</keyword>
<evidence type="ECO:0000313" key="11">
    <source>
        <dbReference type="Proteomes" id="UP000295632"/>
    </source>
</evidence>
<dbReference type="GO" id="GO:0005886">
    <property type="term" value="C:plasma membrane"/>
    <property type="evidence" value="ECO:0007669"/>
    <property type="project" value="UniProtKB-SubCell"/>
</dbReference>
<dbReference type="InterPro" id="IPR020846">
    <property type="entry name" value="MFS_dom"/>
</dbReference>
<accession>A0A4R6UDD6</accession>
<dbReference type="InterPro" id="IPR011701">
    <property type="entry name" value="MFS"/>
</dbReference>
<dbReference type="PANTHER" id="PTHR23502:SF132">
    <property type="entry name" value="POLYAMINE TRANSPORTER 2-RELATED"/>
    <property type="match status" value="1"/>
</dbReference>
<dbReference type="PANTHER" id="PTHR23502">
    <property type="entry name" value="MAJOR FACILITATOR SUPERFAMILY"/>
    <property type="match status" value="1"/>
</dbReference>
<dbReference type="SUPFAM" id="SSF103473">
    <property type="entry name" value="MFS general substrate transporter"/>
    <property type="match status" value="1"/>
</dbReference>
<feature type="domain" description="Major facilitator superfamily (MFS) profile" evidence="9">
    <location>
        <begin position="16"/>
        <end position="399"/>
    </location>
</feature>
<feature type="transmembrane region" description="Helical" evidence="8">
    <location>
        <begin position="352"/>
        <end position="372"/>
    </location>
</feature>
<evidence type="ECO:0000256" key="7">
    <source>
        <dbReference type="ARBA" id="ARBA00023136"/>
    </source>
</evidence>
<comment type="caution">
    <text evidence="10">The sequence shown here is derived from an EMBL/GenBank/DDBJ whole genome shotgun (WGS) entry which is preliminary data.</text>
</comment>
<feature type="transmembrane region" description="Helical" evidence="8">
    <location>
        <begin position="143"/>
        <end position="168"/>
    </location>
</feature>
<gene>
    <name evidence="10" type="ORF">EV213_101224</name>
</gene>
<dbReference type="OrthoDB" id="9800416at2"/>
<feature type="transmembrane region" description="Helical" evidence="8">
    <location>
        <begin position="20"/>
        <end position="41"/>
    </location>
</feature>
<dbReference type="InterPro" id="IPR036259">
    <property type="entry name" value="MFS_trans_sf"/>
</dbReference>
<organism evidence="10 11">
    <name type="scientific">Aureibacillus halotolerans</name>
    <dbReference type="NCBI Taxonomy" id="1508390"/>
    <lineage>
        <taxon>Bacteria</taxon>
        <taxon>Bacillati</taxon>
        <taxon>Bacillota</taxon>
        <taxon>Bacilli</taxon>
        <taxon>Bacillales</taxon>
        <taxon>Bacillaceae</taxon>
        <taxon>Aureibacillus</taxon>
    </lineage>
</organism>
<dbReference type="Gene3D" id="1.20.1720.10">
    <property type="entry name" value="Multidrug resistance protein D"/>
    <property type="match status" value="1"/>
</dbReference>
<dbReference type="Proteomes" id="UP000295632">
    <property type="component" value="Unassembled WGS sequence"/>
</dbReference>
<evidence type="ECO:0000256" key="5">
    <source>
        <dbReference type="ARBA" id="ARBA00022692"/>
    </source>
</evidence>
<keyword evidence="11" id="KW-1185">Reference proteome</keyword>
<feature type="transmembrane region" description="Helical" evidence="8">
    <location>
        <begin position="289"/>
        <end position="310"/>
    </location>
</feature>
<feature type="transmembrane region" description="Helical" evidence="8">
    <location>
        <begin position="85"/>
        <end position="104"/>
    </location>
</feature>
<evidence type="ECO:0000256" key="1">
    <source>
        <dbReference type="ARBA" id="ARBA00004651"/>
    </source>
</evidence>
<keyword evidence="5 8" id="KW-0812">Transmembrane</keyword>
<dbReference type="NCBIfam" id="TIGR00710">
    <property type="entry name" value="efflux_Bcr_CflA"/>
    <property type="match status" value="1"/>
</dbReference>
<dbReference type="CDD" id="cd17320">
    <property type="entry name" value="MFS_MdfA_MDR_like"/>
    <property type="match status" value="1"/>
</dbReference>
<evidence type="ECO:0000256" key="4">
    <source>
        <dbReference type="ARBA" id="ARBA00022475"/>
    </source>
</evidence>
<comment type="subcellular location">
    <subcellularLocation>
        <location evidence="1 8">Cell membrane</location>
        <topology evidence="1 8">Multi-pass membrane protein</topology>
    </subcellularLocation>
</comment>
<feature type="transmembrane region" description="Helical" evidence="8">
    <location>
        <begin position="316"/>
        <end position="340"/>
    </location>
</feature>
<keyword evidence="3 8" id="KW-0813">Transport</keyword>
<dbReference type="InterPro" id="IPR004812">
    <property type="entry name" value="Efflux_drug-R_Bcr/CmlA"/>
</dbReference>
<dbReference type="GO" id="GO:0042910">
    <property type="term" value="F:xenobiotic transmembrane transporter activity"/>
    <property type="evidence" value="ECO:0007669"/>
    <property type="project" value="InterPro"/>
</dbReference>
<feature type="transmembrane region" description="Helical" evidence="8">
    <location>
        <begin position="259"/>
        <end position="277"/>
    </location>
</feature>
<evidence type="ECO:0000259" key="9">
    <source>
        <dbReference type="PROSITE" id="PS50850"/>
    </source>
</evidence>
<feature type="transmembrane region" description="Helical" evidence="8">
    <location>
        <begin position="226"/>
        <end position="247"/>
    </location>
</feature>
<dbReference type="FunFam" id="1.20.1720.10:FF:000005">
    <property type="entry name" value="Bcr/CflA family efflux transporter"/>
    <property type="match status" value="1"/>
</dbReference>
<feature type="transmembrane region" description="Helical" evidence="8">
    <location>
        <begin position="110"/>
        <end position="131"/>
    </location>
</feature>
<evidence type="ECO:0000256" key="3">
    <source>
        <dbReference type="ARBA" id="ARBA00022448"/>
    </source>
</evidence>
<evidence type="ECO:0000256" key="8">
    <source>
        <dbReference type="RuleBase" id="RU365088"/>
    </source>
</evidence>
<dbReference type="NCBIfam" id="NF008314">
    <property type="entry name" value="PRK11102.1"/>
    <property type="match status" value="1"/>
</dbReference>
<dbReference type="AlphaFoldDB" id="A0A4R6UDD6"/>
<feature type="transmembrane region" description="Helical" evidence="8">
    <location>
        <begin position="53"/>
        <end position="73"/>
    </location>
</feature>
<dbReference type="GO" id="GO:1990961">
    <property type="term" value="P:xenobiotic detoxification by transmembrane export across the plasma membrane"/>
    <property type="evidence" value="ECO:0007669"/>
    <property type="project" value="InterPro"/>
</dbReference>
<dbReference type="EMBL" id="SNYJ01000001">
    <property type="protein sequence ID" value="TDQ42795.1"/>
    <property type="molecule type" value="Genomic_DNA"/>
</dbReference>
<keyword evidence="4 8" id="KW-1003">Cell membrane</keyword>